<dbReference type="Pfam" id="PF00534">
    <property type="entry name" value="Glycos_transf_1"/>
    <property type="match status" value="1"/>
</dbReference>
<keyword evidence="4" id="KW-1185">Reference proteome</keyword>
<comment type="caution">
    <text evidence="3">The sequence shown here is derived from an EMBL/GenBank/DDBJ whole genome shotgun (WGS) entry which is preliminary data.</text>
</comment>
<name>A0A7C9BF28_9BACT</name>
<protein>
    <submittedName>
        <fullName evidence="3">WcaI family glycosyltransferase</fullName>
    </submittedName>
</protein>
<dbReference type="InterPro" id="IPR028098">
    <property type="entry name" value="Glyco_trans_4-like_N"/>
</dbReference>
<dbReference type="Gene3D" id="3.40.50.2000">
    <property type="entry name" value="Glycogen Phosphorylase B"/>
    <property type="match status" value="2"/>
</dbReference>
<gene>
    <name evidence="3" type="ORF">GBK04_01940</name>
</gene>
<evidence type="ECO:0000259" key="2">
    <source>
        <dbReference type="Pfam" id="PF13579"/>
    </source>
</evidence>
<sequence>MRILLYGINYAPELTGIGKYSGQMGAWLAGRGHEVSVITAKPYYPQWRIHKNYRAWGWRREEREGVKVYRCPLYVPAQASSFKRILHEFSFLASSLPIWLGMLFQKKYDVIVCISPPFHLGVLPWLYGKLRGVPFVIHVQDLQVDAAKKLGMIRNAGFLRLMFGLERGLLQGSAAVTTISEGMRRRIAAKGIPREKLILFLNWVNSHLIYPLPREKSLREGFGLKPQDQVLLYAGNLGEKQGLELIIEVAKQFATQRVAEKVLAEESFSIQGEIVFVIVGTGGERKRLEALAREAQLTNVRFFPLQPYEKMSALLAVADVHLIIQKQSASDLVMPSKLTGILAAGGCALVTAQPGTSLYEVVARHRLGLLVEPESVEALVAGIGEALTTDLTPYRQNARAFAERHLNKESVLAGFEEVLKLLVRGKQSLSKEHNLTIRE</sequence>
<evidence type="ECO:0000313" key="4">
    <source>
        <dbReference type="Proteomes" id="UP000479293"/>
    </source>
</evidence>
<dbReference type="GO" id="GO:0016758">
    <property type="term" value="F:hexosyltransferase activity"/>
    <property type="evidence" value="ECO:0007669"/>
    <property type="project" value="TreeGrafter"/>
</dbReference>
<dbReference type="CDD" id="cd03794">
    <property type="entry name" value="GT4_WbuB-like"/>
    <property type="match status" value="1"/>
</dbReference>
<dbReference type="InterPro" id="IPR001296">
    <property type="entry name" value="Glyco_trans_1"/>
</dbReference>
<dbReference type="InterPro" id="IPR050194">
    <property type="entry name" value="Glycosyltransferase_grp1"/>
</dbReference>
<dbReference type="AlphaFoldDB" id="A0A7C9BF28"/>
<dbReference type="NCBIfam" id="NF007640">
    <property type="entry name" value="PRK10307.1"/>
    <property type="match status" value="1"/>
</dbReference>
<evidence type="ECO:0000259" key="1">
    <source>
        <dbReference type="Pfam" id="PF00534"/>
    </source>
</evidence>
<dbReference type="Pfam" id="PF13579">
    <property type="entry name" value="Glyco_trans_4_4"/>
    <property type="match status" value="1"/>
</dbReference>
<dbReference type="RefSeq" id="WP_152756379.1">
    <property type="nucleotide sequence ID" value="NZ_WHLY01000002.1"/>
</dbReference>
<dbReference type="PANTHER" id="PTHR45947:SF3">
    <property type="entry name" value="SULFOQUINOVOSYL TRANSFERASE SQD2"/>
    <property type="match status" value="1"/>
</dbReference>
<feature type="domain" description="Glycosyl transferase family 1" evidence="1">
    <location>
        <begin position="218"/>
        <end position="400"/>
    </location>
</feature>
<feature type="domain" description="Glycosyltransferase subfamily 4-like N-terminal" evidence="2">
    <location>
        <begin position="15"/>
        <end position="203"/>
    </location>
</feature>
<reference evidence="3 4" key="1">
    <citation type="submission" date="2019-10" db="EMBL/GenBank/DDBJ databases">
        <title>Draft Genome Sequence of Cytophagaceae sp. SJW1-29.</title>
        <authorList>
            <person name="Choi A."/>
        </authorList>
    </citation>
    <scope>NUCLEOTIDE SEQUENCE [LARGE SCALE GENOMIC DNA]</scope>
    <source>
        <strain evidence="3 4">SJW1-29</strain>
    </source>
</reference>
<accession>A0A7C9BF28</accession>
<dbReference type="Proteomes" id="UP000479293">
    <property type="component" value="Unassembled WGS sequence"/>
</dbReference>
<dbReference type="EMBL" id="WHLY01000002">
    <property type="protein sequence ID" value="MPR32137.1"/>
    <property type="molecule type" value="Genomic_DNA"/>
</dbReference>
<keyword evidence="3" id="KW-0808">Transferase</keyword>
<evidence type="ECO:0000313" key="3">
    <source>
        <dbReference type="EMBL" id="MPR32137.1"/>
    </source>
</evidence>
<proteinExistence type="predicted"/>
<organism evidence="3 4">
    <name type="scientific">Salmonirosea aquatica</name>
    <dbReference type="NCBI Taxonomy" id="2654236"/>
    <lineage>
        <taxon>Bacteria</taxon>
        <taxon>Pseudomonadati</taxon>
        <taxon>Bacteroidota</taxon>
        <taxon>Cytophagia</taxon>
        <taxon>Cytophagales</taxon>
        <taxon>Spirosomataceae</taxon>
        <taxon>Salmonirosea</taxon>
    </lineage>
</organism>
<dbReference type="SUPFAM" id="SSF53756">
    <property type="entry name" value="UDP-Glycosyltransferase/glycogen phosphorylase"/>
    <property type="match status" value="1"/>
</dbReference>
<dbReference type="PANTHER" id="PTHR45947">
    <property type="entry name" value="SULFOQUINOVOSYL TRANSFERASE SQD2"/>
    <property type="match status" value="1"/>
</dbReference>